<keyword evidence="7" id="KW-0807">Transducer</keyword>
<evidence type="ECO:0000256" key="8">
    <source>
        <dbReference type="ARBA" id="ARBA00023288"/>
    </source>
</evidence>
<evidence type="ECO:0000313" key="12">
    <source>
        <dbReference type="EMBL" id="QLG71479.1"/>
    </source>
</evidence>
<evidence type="ECO:0000256" key="4">
    <source>
        <dbReference type="ARBA" id="ARBA00022481"/>
    </source>
</evidence>
<evidence type="ECO:0000256" key="3">
    <source>
        <dbReference type="ARBA" id="ARBA00016111"/>
    </source>
</evidence>
<dbReference type="OrthoDB" id="19232at2759"/>
<evidence type="ECO:0000259" key="10">
    <source>
        <dbReference type="SMART" id="SM00224"/>
    </source>
</evidence>
<keyword evidence="8" id="KW-0449">Lipoprotein</keyword>
<protein>
    <recommendedName>
        <fullName evidence="3">Guanine nucleotide-binding protein subunit gamma</fullName>
    </recommendedName>
</protein>
<dbReference type="Proteomes" id="UP000509704">
    <property type="component" value="Chromosome 2"/>
</dbReference>
<dbReference type="InterPro" id="IPR036284">
    <property type="entry name" value="GGL_sf"/>
</dbReference>
<name>A0A7H9B0I1_ZYGMR</name>
<dbReference type="GO" id="GO:0031681">
    <property type="term" value="F:G-protein beta-subunit binding"/>
    <property type="evidence" value="ECO:0007669"/>
    <property type="project" value="InterPro"/>
</dbReference>
<dbReference type="InterPro" id="IPR015898">
    <property type="entry name" value="G-protein_gamma-like_dom"/>
</dbReference>
<keyword evidence="4" id="KW-0488">Methylation</keyword>
<evidence type="ECO:0000256" key="7">
    <source>
        <dbReference type="ARBA" id="ARBA00023224"/>
    </source>
</evidence>
<evidence type="ECO:0000313" key="13">
    <source>
        <dbReference type="Proteomes" id="UP000509704"/>
    </source>
</evidence>
<sequence>MSQNAAANGELRLKIKYLKLKRVNELNSKLRNELSRERITASNACLTLVNYVSTHRDYTLPELWGYPQPGSNRFANGLQQRNGQNLASSSDSMGCCTLM</sequence>
<reference evidence="12 13" key="1">
    <citation type="submission" date="2020-07" db="EMBL/GenBank/DDBJ databases">
        <title>The yeast mating-type switching endonuclease HO is a domesticated member of an unorthodox homing genetic element family.</title>
        <authorList>
            <person name="Coughlan A.Y."/>
            <person name="Lombardi L."/>
            <person name="Braun-Galleani S."/>
            <person name="Martos A.R."/>
            <person name="Galeote V."/>
            <person name="Bigey F."/>
            <person name="Dequin S."/>
            <person name="Byrne K.P."/>
            <person name="Wolfe K.H."/>
        </authorList>
    </citation>
    <scope>NUCLEOTIDE SEQUENCE [LARGE SCALE GENOMIC DNA]</scope>
    <source>
        <strain evidence="12 13">NRRL Y-6702</strain>
    </source>
</reference>
<evidence type="ECO:0000259" key="11">
    <source>
        <dbReference type="SMART" id="SM01224"/>
    </source>
</evidence>
<dbReference type="Pfam" id="PF00631">
    <property type="entry name" value="G-gamma"/>
    <property type="match status" value="1"/>
</dbReference>
<dbReference type="GO" id="GO:0005834">
    <property type="term" value="C:heterotrimeric G-protein complex"/>
    <property type="evidence" value="ECO:0007669"/>
    <property type="project" value="TreeGrafter"/>
</dbReference>
<evidence type="ECO:0000256" key="5">
    <source>
        <dbReference type="ARBA" id="ARBA00023136"/>
    </source>
</evidence>
<dbReference type="GeneID" id="59235140"/>
<dbReference type="AlphaFoldDB" id="A0A7H9B0I1"/>
<dbReference type="RefSeq" id="XP_037143207.1">
    <property type="nucleotide sequence ID" value="XM_037287312.1"/>
</dbReference>
<feature type="domain" description="G protein gamma" evidence="11">
    <location>
        <begin position="16"/>
        <end position="98"/>
    </location>
</feature>
<gene>
    <name evidence="12" type="ORF">HG535_0B05210</name>
</gene>
<dbReference type="EMBL" id="CP058605">
    <property type="protein sequence ID" value="QLG71479.1"/>
    <property type="molecule type" value="Genomic_DNA"/>
</dbReference>
<organism evidence="12 13">
    <name type="scientific">Zygotorulaspora mrakii</name>
    <name type="common">Zygosaccharomyces mrakii</name>
    <dbReference type="NCBI Taxonomy" id="42260"/>
    <lineage>
        <taxon>Eukaryota</taxon>
        <taxon>Fungi</taxon>
        <taxon>Dikarya</taxon>
        <taxon>Ascomycota</taxon>
        <taxon>Saccharomycotina</taxon>
        <taxon>Saccharomycetes</taxon>
        <taxon>Saccharomycetales</taxon>
        <taxon>Saccharomycetaceae</taxon>
        <taxon>Zygotorulaspora</taxon>
    </lineage>
</organism>
<evidence type="ECO:0000256" key="9">
    <source>
        <dbReference type="ARBA" id="ARBA00023289"/>
    </source>
</evidence>
<dbReference type="KEGG" id="zmk:HG535_0B05210"/>
<dbReference type="GO" id="GO:0000750">
    <property type="term" value="P:pheromone-dependent signal transduction involved in conjugation with cellular fusion"/>
    <property type="evidence" value="ECO:0007669"/>
    <property type="project" value="InterPro"/>
</dbReference>
<dbReference type="SMART" id="SM00224">
    <property type="entry name" value="GGL"/>
    <property type="match status" value="1"/>
</dbReference>
<dbReference type="Gene3D" id="4.10.260.10">
    <property type="entry name" value="Transducin (heterotrimeric G protein), gamma chain"/>
    <property type="match status" value="1"/>
</dbReference>
<dbReference type="InterPro" id="IPR041848">
    <property type="entry name" value="Ste18_fungal"/>
</dbReference>
<keyword evidence="5" id="KW-0472">Membrane</keyword>
<comment type="subcellular location">
    <subcellularLocation>
        <location evidence="1">Membrane</location>
    </subcellularLocation>
</comment>
<keyword evidence="9" id="KW-0636">Prenylation</keyword>
<dbReference type="PANTHER" id="PTHR28189:SF1">
    <property type="entry name" value="GUANINE NUCLEOTIDE-BINDING PROTEIN SUBUNIT GAMMA"/>
    <property type="match status" value="1"/>
</dbReference>
<evidence type="ECO:0000256" key="6">
    <source>
        <dbReference type="ARBA" id="ARBA00023139"/>
    </source>
</evidence>
<comment type="similarity">
    <text evidence="2">Belongs to the G protein gamma family.</text>
</comment>
<accession>A0A7H9B0I1</accession>
<evidence type="ECO:0000256" key="2">
    <source>
        <dbReference type="ARBA" id="ARBA00007431"/>
    </source>
</evidence>
<dbReference type="SMART" id="SM01224">
    <property type="entry name" value="G_gamma"/>
    <property type="match status" value="1"/>
</dbReference>
<keyword evidence="6" id="KW-0564">Palmitate</keyword>
<dbReference type="PANTHER" id="PTHR28189">
    <property type="entry name" value="GUANINE NUCLEOTIDE-BINDING PROTEIN SUBUNIT GAMMA"/>
    <property type="match status" value="1"/>
</dbReference>
<dbReference type="GO" id="GO:0007186">
    <property type="term" value="P:G protein-coupled receptor signaling pathway"/>
    <property type="evidence" value="ECO:0007669"/>
    <property type="project" value="InterPro"/>
</dbReference>
<feature type="domain" description="G protein gamma" evidence="10">
    <location>
        <begin position="20"/>
        <end position="86"/>
    </location>
</feature>
<proteinExistence type="inferred from homology"/>
<keyword evidence="13" id="KW-1185">Reference proteome</keyword>
<evidence type="ECO:0000256" key="1">
    <source>
        <dbReference type="ARBA" id="ARBA00004370"/>
    </source>
</evidence>